<dbReference type="InterPro" id="IPR051465">
    <property type="entry name" value="Cell_Envelope_Struct_Comp"/>
</dbReference>
<name>A0A562JC02_9FIRM</name>
<dbReference type="InterPro" id="IPR001119">
    <property type="entry name" value="SLH_dom"/>
</dbReference>
<comment type="caution">
    <text evidence="3">The sequence shown here is derived from an EMBL/GenBank/DDBJ whole genome shotgun (WGS) entry which is preliminary data.</text>
</comment>
<keyword evidence="4" id="KW-1185">Reference proteome</keyword>
<reference evidence="3 4" key="1">
    <citation type="submission" date="2019-07" db="EMBL/GenBank/DDBJ databases">
        <title>Genomic Encyclopedia of Type Strains, Phase I: the one thousand microbial genomes (KMG-I) project.</title>
        <authorList>
            <person name="Kyrpides N."/>
        </authorList>
    </citation>
    <scope>NUCLEOTIDE SEQUENCE [LARGE SCALE GENOMIC DNA]</scope>
    <source>
        <strain evidence="3 4">DSM 13558</strain>
    </source>
</reference>
<feature type="chain" id="PRO_5021760502" evidence="1">
    <location>
        <begin position="24"/>
        <end position="753"/>
    </location>
</feature>
<feature type="domain" description="SLH" evidence="2">
    <location>
        <begin position="14"/>
        <end position="78"/>
    </location>
</feature>
<evidence type="ECO:0000256" key="1">
    <source>
        <dbReference type="SAM" id="SignalP"/>
    </source>
</evidence>
<evidence type="ECO:0000313" key="4">
    <source>
        <dbReference type="Proteomes" id="UP000315343"/>
    </source>
</evidence>
<dbReference type="PANTHER" id="PTHR43308">
    <property type="entry name" value="OUTER MEMBRANE PROTEIN ALPHA-RELATED"/>
    <property type="match status" value="1"/>
</dbReference>
<keyword evidence="1" id="KW-0732">Signal</keyword>
<proteinExistence type="predicted"/>
<dbReference type="Proteomes" id="UP000315343">
    <property type="component" value="Unassembled WGS sequence"/>
</dbReference>
<gene>
    <name evidence="3" type="ORF">LY60_01969</name>
</gene>
<dbReference type="Pfam" id="PF00395">
    <property type="entry name" value="SLH"/>
    <property type="match status" value="2"/>
</dbReference>
<dbReference type="EMBL" id="VLKH01000004">
    <property type="protein sequence ID" value="TWH80707.1"/>
    <property type="molecule type" value="Genomic_DNA"/>
</dbReference>
<accession>A0A562JC02</accession>
<feature type="domain" description="SLH" evidence="2">
    <location>
        <begin position="79"/>
        <end position="142"/>
    </location>
</feature>
<dbReference type="OrthoDB" id="1699243at2"/>
<dbReference type="RefSeq" id="WP_145082786.1">
    <property type="nucleotide sequence ID" value="NZ_VLKH01000004.1"/>
</dbReference>
<dbReference type="AlphaFoldDB" id="A0A562JC02"/>
<dbReference type="PROSITE" id="PS51272">
    <property type="entry name" value="SLH"/>
    <property type="match status" value="2"/>
</dbReference>
<sequence length="753" mass="80801">MKKVLAVALIILTLASTFTPANALEVSSEEIAEVMESLGIMNGYPDGNLHLGDKLTRAQFAKIMINASIYKNSVSSRSTTSPFRDVQYSSWAAPYVSVAVSNGLIKGYPDATFKPDKNVTLEEAVTVALTLMGYTSEDFGSSWPYGQLSAAANIGLTKNVSATAGTEITRQDAMRIVYNMLNSNTKSGTSYIDSTGYSLLENVILIATSNENPSIGAGKVSTSEGTYKVADTFNEDSVGKKGNAILNINDEIICFMPSSHQVETYTAYAALENDIIVATEGGYTLALGLNSGTTVYVDGTKTTVSNAVSNISVGDIVKVSKINGNIDFVVISGNTLKGPVTVSGSDWVNMFNTDVNSATLLRNGNKATVKDINFNDILYYSDSLNTIWAYNKKITGVYEKAYPNQDQPSGVTVSGIDYSLETIAAFNKLCSKGTFDIGDSVTLLLGKDGKVADVVSPTESKTEVVGYMTESGTKSVTNSSGYTYSAYFIKIVTTDDDELEYEAYKDYSSKINSVVKVKFTDGLATITTLSSSSLSGTFDWDNKKLGSTKLAEDIKIMDVGATDSDLSSQYEIIFPQRLDDVKISSSDVMYYSKNTNGEIDNLILQNVTGDALEYGIVTSAEVTEADNSTSSVYKCNINGSILTLIKDNGSYTSICSGDPAAFEVSGGTVVSIKKLSQVSSKITDINGVQIETYSGSYLLSSNVVVYEKSYSGNGYKVLPLSEIINSDNYTLTAYYDKAEVNGGRIRIIIATKK</sequence>
<evidence type="ECO:0000259" key="2">
    <source>
        <dbReference type="PROSITE" id="PS51272"/>
    </source>
</evidence>
<protein>
    <submittedName>
        <fullName evidence="3">S-layer family protein</fullName>
    </submittedName>
</protein>
<dbReference type="PANTHER" id="PTHR43308:SF5">
    <property type="entry name" value="S-LAYER PROTEIN _ PEPTIDOGLYCAN ENDO-BETA-N-ACETYLGLUCOSAMINIDASE"/>
    <property type="match status" value="1"/>
</dbReference>
<feature type="signal peptide" evidence="1">
    <location>
        <begin position="1"/>
        <end position="23"/>
    </location>
</feature>
<evidence type="ECO:0000313" key="3">
    <source>
        <dbReference type="EMBL" id="TWH80707.1"/>
    </source>
</evidence>
<organism evidence="3 4">
    <name type="scientific">Sedimentibacter saalensis</name>
    <dbReference type="NCBI Taxonomy" id="130788"/>
    <lineage>
        <taxon>Bacteria</taxon>
        <taxon>Bacillati</taxon>
        <taxon>Bacillota</taxon>
        <taxon>Tissierellia</taxon>
        <taxon>Sedimentibacter</taxon>
    </lineage>
</organism>